<dbReference type="OrthoDB" id="616263at2759"/>
<dbReference type="PANTHER" id="PTHR23015">
    <property type="entry name" value="UNCHARACTERIZED C.ELEGANS PROTEIN"/>
    <property type="match status" value="1"/>
</dbReference>
<dbReference type="AGR" id="WB:WBGene00015602"/>
<reference evidence="2 3" key="1">
    <citation type="journal article" date="1998" name="Science">
        <title>Genome sequence of the nematode C. elegans: a platform for investigating biology.</title>
        <authorList>
            <consortium name="The C. elegans sequencing consortium"/>
            <person name="Sulson J.E."/>
            <person name="Waterston R."/>
        </authorList>
    </citation>
    <scope>NUCLEOTIDE SEQUENCE [LARGE SCALE GENOMIC DNA]</scope>
    <source>
        <strain evidence="2 3">Bristol N2</strain>
    </source>
</reference>
<name>O17201_CAEEL</name>
<dbReference type="GeneID" id="182402"/>
<dbReference type="InterPro" id="IPR001810">
    <property type="entry name" value="F-box_dom"/>
</dbReference>
<dbReference type="InterPro" id="IPR002900">
    <property type="entry name" value="DUF38/FTH_CAE_spp"/>
</dbReference>
<organism evidence="2 3">
    <name type="scientific">Caenorhabditis elegans</name>
    <dbReference type="NCBI Taxonomy" id="6239"/>
    <lineage>
        <taxon>Eukaryota</taxon>
        <taxon>Metazoa</taxon>
        <taxon>Ecdysozoa</taxon>
        <taxon>Nematoda</taxon>
        <taxon>Chromadorea</taxon>
        <taxon>Rhabditida</taxon>
        <taxon>Rhabditina</taxon>
        <taxon>Rhabditomorpha</taxon>
        <taxon>Rhabditoidea</taxon>
        <taxon>Rhabditidae</taxon>
        <taxon>Peloderinae</taxon>
        <taxon>Caenorhabditis</taxon>
    </lineage>
</organism>
<feature type="domain" description="F-box" evidence="1">
    <location>
        <begin position="30"/>
        <end position="77"/>
    </location>
</feature>
<sequence>MTQYDFDFWFYRFYHGNHDLLYDRSADPVPKSLPNMPLNIISEILAHLDIMDLLVMMKVSRNLRSVVQAKVDVVDSIGVRFFEGKNAKIVYNDRFIITYEPKGGGCTVIYFDSYVNEDDYFLEEYDERSNKKEIFVPGKDYLELFNKDLKCLLENRKIQLETIEFTFGTGKELCEKCMNGIVEALKSAKSLTSRTVRIWPFSFSELAQLVAFFPAETLEEIYFAGEKDTGFEQLVSLDQWKNARKFDADGKLSVPIEHFLHFEWFEVCLATFTESDAMKIRDMIDRSTHFGHAEIRSKDMNISELMRVFAAHNQNQNFAYETPDKRFFNVKIYSYLFRITKLSYRYDYNDWL</sequence>
<dbReference type="PANTHER" id="PTHR23015:SF4">
    <property type="entry name" value="DUF38 DOMAIN-CONTAINING PROTEIN-RELATED"/>
    <property type="match status" value="1"/>
</dbReference>
<dbReference type="ExpressionAtlas" id="O17201">
    <property type="expression patterns" value="baseline and differential"/>
</dbReference>
<dbReference type="Proteomes" id="UP000001940">
    <property type="component" value="Chromosome II"/>
</dbReference>
<keyword evidence="3" id="KW-1185">Reference proteome</keyword>
<evidence type="ECO:0000313" key="3">
    <source>
        <dbReference type="Proteomes" id="UP000001940"/>
    </source>
</evidence>
<dbReference type="InterPro" id="IPR036047">
    <property type="entry name" value="F-box-like_dom_sf"/>
</dbReference>
<evidence type="ECO:0000313" key="2">
    <source>
        <dbReference type="EMBL" id="CCD63675.1"/>
    </source>
</evidence>
<dbReference type="Pfam" id="PF01827">
    <property type="entry name" value="FTH"/>
    <property type="match status" value="1"/>
</dbReference>
<dbReference type="CDD" id="cd22150">
    <property type="entry name" value="F-box_CeFBXA-like"/>
    <property type="match status" value="1"/>
</dbReference>
<dbReference type="SMART" id="SM00256">
    <property type="entry name" value="FBOX"/>
    <property type="match status" value="1"/>
</dbReference>
<evidence type="ECO:0000259" key="1">
    <source>
        <dbReference type="PROSITE" id="PS50181"/>
    </source>
</evidence>
<proteinExistence type="predicted"/>
<accession>O17201</accession>
<dbReference type="WormBase" id="C08E3.10b">
    <property type="protein sequence ID" value="CE39672"/>
    <property type="gene ID" value="WBGene00015602"/>
    <property type="gene designation" value="fbxa-158"/>
</dbReference>
<dbReference type="PROSITE" id="PS50181">
    <property type="entry name" value="FBOX"/>
    <property type="match status" value="1"/>
</dbReference>
<evidence type="ECO:0000313" key="4">
    <source>
        <dbReference type="WormBase" id="C08E3.10b"/>
    </source>
</evidence>
<protein>
    <submittedName>
        <fullName evidence="2">F-box domain-containing protein</fullName>
    </submittedName>
</protein>
<dbReference type="SUPFAM" id="SSF81383">
    <property type="entry name" value="F-box domain"/>
    <property type="match status" value="1"/>
</dbReference>
<dbReference type="AlphaFoldDB" id="O17201"/>
<dbReference type="InterPro" id="IPR040161">
    <property type="entry name" value="FB224"/>
</dbReference>
<dbReference type="SMR" id="O17201"/>
<dbReference type="EMBL" id="BX284602">
    <property type="protein sequence ID" value="CCD63675.1"/>
    <property type="molecule type" value="Genomic_DNA"/>
</dbReference>
<dbReference type="HOGENOM" id="CLU_030831_3_2_1"/>
<gene>
    <name evidence="2 4" type="primary">fbxa-158</name>
    <name evidence="4" type="ORF">C08E3.10</name>
    <name evidence="2" type="ORF">CELE_C08E3.10</name>
</gene>
<dbReference type="CTD" id="182402"/>
<dbReference type="Pfam" id="PF00646">
    <property type="entry name" value="F-box"/>
    <property type="match status" value="1"/>
</dbReference>
<dbReference type="RefSeq" id="NP_001040734.1">
    <property type="nucleotide sequence ID" value="NM_001047269.3"/>
</dbReference>
<dbReference type="Bgee" id="WBGene00015602">
    <property type="expression patterns" value="Expressed in larva and 1 other cell type or tissue"/>
</dbReference>